<dbReference type="Gene3D" id="1.25.40.20">
    <property type="entry name" value="Ankyrin repeat-containing domain"/>
    <property type="match status" value="1"/>
</dbReference>
<feature type="non-terminal residue" evidence="1">
    <location>
        <position position="135"/>
    </location>
</feature>
<dbReference type="PANTHER" id="PTHR46586">
    <property type="entry name" value="ANKYRIN REPEAT-CONTAINING PROTEIN"/>
    <property type="match status" value="1"/>
</dbReference>
<sequence length="135" mass="14681">CNTAAKHGQLGALQLLRSRQPPAPWGTGTVKLACEKGHRDTAMWLFNHNCPLRCPMWTDTCAAAARHGHLAALQYLHTERIAMDELTPAAAARGGHADVLQWTFDVQCAVDESACEEAARGGQVSALRYLKSMEV</sequence>
<dbReference type="AlphaFoldDB" id="A0A836CAH4"/>
<protein>
    <recommendedName>
        <fullName evidence="3">ANK_REP_REGION domain-containing protein</fullName>
    </recommendedName>
</protein>
<evidence type="ECO:0000313" key="1">
    <source>
        <dbReference type="EMBL" id="KAG5179155.1"/>
    </source>
</evidence>
<dbReference type="InterPro" id="IPR052050">
    <property type="entry name" value="SecEffector_AnkRepeat"/>
</dbReference>
<dbReference type="InterPro" id="IPR036770">
    <property type="entry name" value="Ankyrin_rpt-contain_sf"/>
</dbReference>
<dbReference type="Proteomes" id="UP000664859">
    <property type="component" value="Unassembled WGS sequence"/>
</dbReference>
<evidence type="ECO:0008006" key="3">
    <source>
        <dbReference type="Google" id="ProtNLM"/>
    </source>
</evidence>
<name>A0A836CAH4_9STRA</name>
<keyword evidence="2" id="KW-1185">Reference proteome</keyword>
<gene>
    <name evidence="1" type="ORF">JKP88DRAFT_149478</name>
</gene>
<dbReference type="PANTHER" id="PTHR46586:SF3">
    <property type="entry name" value="ANKYRIN REPEAT-CONTAINING PROTEIN"/>
    <property type="match status" value="1"/>
</dbReference>
<organism evidence="1 2">
    <name type="scientific">Tribonema minus</name>
    <dbReference type="NCBI Taxonomy" id="303371"/>
    <lineage>
        <taxon>Eukaryota</taxon>
        <taxon>Sar</taxon>
        <taxon>Stramenopiles</taxon>
        <taxon>Ochrophyta</taxon>
        <taxon>PX clade</taxon>
        <taxon>Xanthophyceae</taxon>
        <taxon>Tribonematales</taxon>
        <taxon>Tribonemataceae</taxon>
        <taxon>Tribonema</taxon>
    </lineage>
</organism>
<feature type="non-terminal residue" evidence="1">
    <location>
        <position position="1"/>
    </location>
</feature>
<accession>A0A836CAH4</accession>
<evidence type="ECO:0000313" key="2">
    <source>
        <dbReference type="Proteomes" id="UP000664859"/>
    </source>
</evidence>
<comment type="caution">
    <text evidence="1">The sequence shown here is derived from an EMBL/GenBank/DDBJ whole genome shotgun (WGS) entry which is preliminary data.</text>
</comment>
<dbReference type="SUPFAM" id="SSF48403">
    <property type="entry name" value="Ankyrin repeat"/>
    <property type="match status" value="1"/>
</dbReference>
<reference evidence="1" key="1">
    <citation type="submission" date="2021-02" db="EMBL/GenBank/DDBJ databases">
        <title>First Annotated Genome of the Yellow-green Alga Tribonema minus.</title>
        <authorList>
            <person name="Mahan K.M."/>
        </authorList>
    </citation>
    <scope>NUCLEOTIDE SEQUENCE</scope>
    <source>
        <strain evidence="1">UTEX B ZZ1240</strain>
    </source>
</reference>
<dbReference type="EMBL" id="JAFCMP010000490">
    <property type="protein sequence ID" value="KAG5179155.1"/>
    <property type="molecule type" value="Genomic_DNA"/>
</dbReference>
<proteinExistence type="predicted"/>